<keyword evidence="2" id="KW-1185">Reference proteome</keyword>
<accession>A0AA35TNQ2</accession>
<dbReference type="Proteomes" id="UP001174909">
    <property type="component" value="Unassembled WGS sequence"/>
</dbReference>
<evidence type="ECO:0000313" key="2">
    <source>
        <dbReference type="Proteomes" id="UP001174909"/>
    </source>
</evidence>
<comment type="caution">
    <text evidence="1">The sequence shown here is derived from an EMBL/GenBank/DDBJ whole genome shotgun (WGS) entry which is preliminary data.</text>
</comment>
<proteinExistence type="predicted"/>
<dbReference type="AlphaFoldDB" id="A0AA35TNQ2"/>
<protein>
    <submittedName>
        <fullName evidence="1">Uncharacterized protein</fullName>
    </submittedName>
</protein>
<organism evidence="1 2">
    <name type="scientific">Geodia barretti</name>
    <name type="common">Barrett's horny sponge</name>
    <dbReference type="NCBI Taxonomy" id="519541"/>
    <lineage>
        <taxon>Eukaryota</taxon>
        <taxon>Metazoa</taxon>
        <taxon>Porifera</taxon>
        <taxon>Demospongiae</taxon>
        <taxon>Heteroscleromorpha</taxon>
        <taxon>Tetractinellida</taxon>
        <taxon>Astrophorina</taxon>
        <taxon>Geodiidae</taxon>
        <taxon>Geodia</taxon>
    </lineage>
</organism>
<name>A0AA35TNQ2_GEOBA</name>
<sequence>MLGSHLRPLVPRILSSGEGIQRFGVFLR</sequence>
<evidence type="ECO:0000313" key="1">
    <source>
        <dbReference type="EMBL" id="CAI8050332.1"/>
    </source>
</evidence>
<reference evidence="1" key="1">
    <citation type="submission" date="2023-03" db="EMBL/GenBank/DDBJ databases">
        <authorList>
            <person name="Steffen K."/>
            <person name="Cardenas P."/>
        </authorList>
    </citation>
    <scope>NUCLEOTIDE SEQUENCE</scope>
</reference>
<gene>
    <name evidence="1" type="ORF">GBAR_LOCUS27647</name>
</gene>
<dbReference type="EMBL" id="CASHTH010003855">
    <property type="protein sequence ID" value="CAI8050332.1"/>
    <property type="molecule type" value="Genomic_DNA"/>
</dbReference>